<dbReference type="OrthoDB" id="9909311at2759"/>
<proteinExistence type="predicted"/>
<evidence type="ECO:0000313" key="1">
    <source>
        <dbReference type="EMBL" id="CAF1119376.1"/>
    </source>
</evidence>
<dbReference type="EMBL" id="CAJNOC010008694">
    <property type="protein sequence ID" value="CAF1119376.1"/>
    <property type="molecule type" value="Genomic_DNA"/>
</dbReference>
<keyword evidence="2" id="KW-1185">Reference proteome</keyword>
<comment type="caution">
    <text evidence="1">The sequence shown here is derived from an EMBL/GenBank/DDBJ whole genome shotgun (WGS) entry which is preliminary data.</text>
</comment>
<reference evidence="1" key="1">
    <citation type="submission" date="2021-02" db="EMBL/GenBank/DDBJ databases">
        <authorList>
            <person name="Nowell W R."/>
        </authorList>
    </citation>
    <scope>NUCLEOTIDE SEQUENCE</scope>
    <source>
        <strain evidence="1">Ploen Becks lab</strain>
    </source>
</reference>
<organism evidence="1 2">
    <name type="scientific">Brachionus calyciflorus</name>
    <dbReference type="NCBI Taxonomy" id="104777"/>
    <lineage>
        <taxon>Eukaryota</taxon>
        <taxon>Metazoa</taxon>
        <taxon>Spiralia</taxon>
        <taxon>Gnathifera</taxon>
        <taxon>Rotifera</taxon>
        <taxon>Eurotatoria</taxon>
        <taxon>Monogononta</taxon>
        <taxon>Pseudotrocha</taxon>
        <taxon>Ploima</taxon>
        <taxon>Brachionidae</taxon>
        <taxon>Brachionus</taxon>
    </lineage>
</organism>
<dbReference type="Proteomes" id="UP000663879">
    <property type="component" value="Unassembled WGS sequence"/>
</dbReference>
<feature type="non-terminal residue" evidence="1">
    <location>
        <position position="1"/>
    </location>
</feature>
<gene>
    <name evidence="1" type="ORF">OXX778_LOCUS21978</name>
</gene>
<accession>A0A814QEU6</accession>
<evidence type="ECO:0000313" key="2">
    <source>
        <dbReference type="Proteomes" id="UP000663879"/>
    </source>
</evidence>
<name>A0A814QEU6_9BILA</name>
<dbReference type="AlphaFoldDB" id="A0A814QEU6"/>
<protein>
    <submittedName>
        <fullName evidence="1">Uncharacterized protein</fullName>
    </submittedName>
</protein>
<sequence length="187" mass="22181">KKEKYLQDENNKSSKKRCRLQNGYYHLVEEALYKWVLLAKSASIILPYYVLKEKAMNVYQRLKSENIQMRDGFEAESADRSQIEPFKEKFTAICEKYKPDDIYNCDETRLYFRLGPYKTVTLKNENYMGPQEYVDVDESCPVAYVPDDDEIVREVLVENKLKAVINNVDEEGEEEDEPEQEYGKFFF</sequence>